<feature type="transmembrane region" description="Helical" evidence="2">
    <location>
        <begin position="267"/>
        <end position="287"/>
    </location>
</feature>
<evidence type="ECO:0008006" key="5">
    <source>
        <dbReference type="Google" id="ProtNLM"/>
    </source>
</evidence>
<proteinExistence type="predicted"/>
<dbReference type="RefSeq" id="WP_249480985.1">
    <property type="nucleotide sequence ID" value="NZ_CP097218.1"/>
</dbReference>
<evidence type="ECO:0000256" key="1">
    <source>
        <dbReference type="SAM" id="MobiDB-lite"/>
    </source>
</evidence>
<dbReference type="Proteomes" id="UP001055868">
    <property type="component" value="Chromosome"/>
</dbReference>
<feature type="compositionally biased region" description="Basic and acidic residues" evidence="1">
    <location>
        <begin position="7"/>
        <end position="29"/>
    </location>
</feature>
<sequence length="288" mass="31329">MSAPAEDTAHEEPRAADDPRADPRARAREAAAASAHRRRERLARARERRARRAGREADLALRLRSENRRNTIALTVTVVLSLAATFALSSLFPSEREREALSLPGTFAVIAITVYAASFALLTHWTFHRLPRRDVVIAARLARARRASAWLRWVSGRGSVSSEALGLVMLAVLAIVLLLLSESGPYRVVLLVTTIAAILCTWYSTAITLAVEYAAEDGHGDAFELSAPQRGFDEYLYVSMIVQVSGSANENVPLTSGARRLVRLQALLGHVMTSVVVALGISVVITVL</sequence>
<keyword evidence="2" id="KW-1133">Transmembrane helix</keyword>
<feature type="transmembrane region" description="Helical" evidence="2">
    <location>
        <begin position="186"/>
        <end position="211"/>
    </location>
</feature>
<evidence type="ECO:0000256" key="2">
    <source>
        <dbReference type="SAM" id="Phobius"/>
    </source>
</evidence>
<name>A0ABY4ND83_9MICO</name>
<feature type="transmembrane region" description="Helical" evidence="2">
    <location>
        <begin position="104"/>
        <end position="123"/>
    </location>
</feature>
<dbReference type="EMBL" id="CP097218">
    <property type="protein sequence ID" value="UQN31568.1"/>
    <property type="molecule type" value="Genomic_DNA"/>
</dbReference>
<organism evidence="3 4">
    <name type="scientific">Brachybacterium kimchii</name>
    <dbReference type="NCBI Taxonomy" id="2942909"/>
    <lineage>
        <taxon>Bacteria</taxon>
        <taxon>Bacillati</taxon>
        <taxon>Actinomycetota</taxon>
        <taxon>Actinomycetes</taxon>
        <taxon>Micrococcales</taxon>
        <taxon>Dermabacteraceae</taxon>
        <taxon>Brachybacterium</taxon>
    </lineage>
</organism>
<evidence type="ECO:0000313" key="3">
    <source>
        <dbReference type="EMBL" id="UQN31568.1"/>
    </source>
</evidence>
<feature type="region of interest" description="Disordered" evidence="1">
    <location>
        <begin position="1"/>
        <end position="49"/>
    </location>
</feature>
<evidence type="ECO:0000313" key="4">
    <source>
        <dbReference type="Proteomes" id="UP001055868"/>
    </source>
</evidence>
<feature type="transmembrane region" description="Helical" evidence="2">
    <location>
        <begin position="72"/>
        <end position="92"/>
    </location>
</feature>
<protein>
    <recommendedName>
        <fullName evidence="5">DUF1345 domain-containing protein</fullName>
    </recommendedName>
</protein>
<keyword evidence="2" id="KW-0812">Transmembrane</keyword>
<feature type="compositionally biased region" description="Basic residues" evidence="1">
    <location>
        <begin position="35"/>
        <end position="49"/>
    </location>
</feature>
<accession>A0ABY4ND83</accession>
<feature type="transmembrane region" description="Helical" evidence="2">
    <location>
        <begin position="160"/>
        <end position="180"/>
    </location>
</feature>
<keyword evidence="4" id="KW-1185">Reference proteome</keyword>
<reference evidence="3" key="1">
    <citation type="submission" date="2022-05" db="EMBL/GenBank/DDBJ databases">
        <title>Genomic analysis of Brachybacterium sp. CBA3104.</title>
        <authorList>
            <person name="Roh S.W."/>
            <person name="Kim Y.B."/>
            <person name="Kim Y."/>
        </authorList>
    </citation>
    <scope>NUCLEOTIDE SEQUENCE</scope>
    <source>
        <strain evidence="3">CBA3104</strain>
    </source>
</reference>
<gene>
    <name evidence="3" type="ORF">M4486_09955</name>
</gene>
<keyword evidence="2" id="KW-0472">Membrane</keyword>